<dbReference type="Pfam" id="PF02518">
    <property type="entry name" value="HATPase_c"/>
    <property type="match status" value="1"/>
</dbReference>
<keyword evidence="4" id="KW-0808">Transferase</keyword>
<dbReference type="InterPro" id="IPR000014">
    <property type="entry name" value="PAS"/>
</dbReference>
<dbReference type="SMART" id="SM00086">
    <property type="entry name" value="PAC"/>
    <property type="match status" value="3"/>
</dbReference>
<dbReference type="Pfam" id="PF08447">
    <property type="entry name" value="PAS_3"/>
    <property type="match status" value="1"/>
</dbReference>
<feature type="compositionally biased region" description="Polar residues" evidence="10">
    <location>
        <begin position="1"/>
        <end position="10"/>
    </location>
</feature>
<dbReference type="SMART" id="SM00091">
    <property type="entry name" value="PAS"/>
    <property type="match status" value="4"/>
</dbReference>
<dbReference type="SMART" id="SM00387">
    <property type="entry name" value="HATPase_c"/>
    <property type="match status" value="1"/>
</dbReference>
<dbReference type="PRINTS" id="PR00344">
    <property type="entry name" value="BCTRLSENSOR"/>
</dbReference>
<reference evidence="14 15" key="1">
    <citation type="submission" date="2017-07" db="EMBL/GenBank/DDBJ databases">
        <title>Genome sequencing and assembly of Paenibacillus rigui.</title>
        <authorList>
            <person name="Mayilraj S."/>
        </authorList>
    </citation>
    <scope>NUCLEOTIDE SEQUENCE [LARGE SCALE GENOMIC DNA]</scope>
    <source>
        <strain evidence="14 15">JCM 16352</strain>
    </source>
</reference>
<evidence type="ECO:0000256" key="7">
    <source>
        <dbReference type="ARBA" id="ARBA00022840"/>
    </source>
</evidence>
<comment type="caution">
    <text evidence="14">The sequence shown here is derived from an EMBL/GenBank/DDBJ whole genome shotgun (WGS) entry which is preliminary data.</text>
</comment>
<dbReference type="Proteomes" id="UP000215509">
    <property type="component" value="Unassembled WGS sequence"/>
</dbReference>
<evidence type="ECO:0000256" key="9">
    <source>
        <dbReference type="ARBA" id="ARBA00023012"/>
    </source>
</evidence>
<keyword evidence="6" id="KW-0418">Kinase</keyword>
<dbReference type="InterPro" id="IPR003661">
    <property type="entry name" value="HisK_dim/P_dom"/>
</dbReference>
<dbReference type="SUPFAM" id="SSF47384">
    <property type="entry name" value="Homodimeric domain of signal transducing histidine kinase"/>
    <property type="match status" value="1"/>
</dbReference>
<proteinExistence type="predicted"/>
<feature type="domain" description="Histidine kinase" evidence="11">
    <location>
        <begin position="533"/>
        <end position="737"/>
    </location>
</feature>
<evidence type="ECO:0000256" key="4">
    <source>
        <dbReference type="ARBA" id="ARBA00022679"/>
    </source>
</evidence>
<dbReference type="EMBL" id="NMQW01000031">
    <property type="protein sequence ID" value="OXM84444.1"/>
    <property type="molecule type" value="Genomic_DNA"/>
</dbReference>
<dbReference type="OrthoDB" id="9815750at2"/>
<dbReference type="AlphaFoldDB" id="A0A229UMA0"/>
<evidence type="ECO:0000259" key="12">
    <source>
        <dbReference type="PROSITE" id="PS50112"/>
    </source>
</evidence>
<evidence type="ECO:0000313" key="15">
    <source>
        <dbReference type="Proteomes" id="UP000215509"/>
    </source>
</evidence>
<dbReference type="Pfam" id="PF00512">
    <property type="entry name" value="HisKA"/>
    <property type="match status" value="1"/>
</dbReference>
<dbReference type="CDD" id="cd00082">
    <property type="entry name" value="HisKA"/>
    <property type="match status" value="1"/>
</dbReference>
<feature type="domain" description="PAS" evidence="12">
    <location>
        <begin position="270"/>
        <end position="315"/>
    </location>
</feature>
<evidence type="ECO:0000256" key="10">
    <source>
        <dbReference type="SAM" id="MobiDB-lite"/>
    </source>
</evidence>
<comment type="catalytic activity">
    <reaction evidence="1">
        <text>ATP + protein L-histidine = ADP + protein N-phospho-L-histidine.</text>
        <dbReference type="EC" id="2.7.13.3"/>
    </reaction>
</comment>
<dbReference type="InterPro" id="IPR013656">
    <property type="entry name" value="PAS_4"/>
</dbReference>
<feature type="domain" description="PAC" evidence="13">
    <location>
        <begin position="342"/>
        <end position="394"/>
    </location>
</feature>
<dbReference type="SUPFAM" id="SSF55785">
    <property type="entry name" value="PYP-like sensor domain (PAS domain)"/>
    <property type="match status" value="4"/>
</dbReference>
<dbReference type="SUPFAM" id="SSF55874">
    <property type="entry name" value="ATPase domain of HSP90 chaperone/DNA topoisomerase II/histidine kinase"/>
    <property type="match status" value="1"/>
</dbReference>
<sequence length="737" mass="83671">MLSNMNQRSNPPQPQPIHTAPAAGHSLHQSIDLWFTISMFGMALLHLDGRFVKANAAMTRLLGYGEPQLTHMNIQALLHPDELLHSMHKFSELAGGTTPSLETEMRWIHNNGDVVWCLTHVTLLKGELEEPCFLLQVQDQTEKRNLAAAFQNAMQTYHSLIESVPYSLFMIDLDWKLTFLNQAAEQTLGQEKEQIIGQSLWARFPNVLHSAFYRTICRAMEEKVPTYLHAYYASRERWYEMTAHPTKEGLCLFIRDTTELKQQESAYQETKLQLDSMIEHSPDPISILDLQYHMIQMNPAYLETFGFTEQELLGRRPLIIPEDLMAETEELFLQASMGFQIKGFETKRLHKSGALLDILLSISPVKNAEHRVVAICVILRDISESKKMEQSLRKSEENYRIIAENTTDLILLLDPQGVIQYASPSHKTLLQLDPYELIGHKPYEFWGESALSQATDCFYHTIRNKESLRLEVTLPLSPGKSMLLEVHGVPVTGPDDQVETVVIVSRDISERKQAEDLLRRSEKLSVAGQLAAGIAHEIRNPLTALKGFTQFMQKSAEYKEEYLKIMLDELTRIEHIISELLMLAKPQSVQYRRCRVEPILHDVVSLLESQANLKNVIIEVEPLDKHWTIYGEENQVKQVFINLLKNAMDAMPSGGYVRIIARKTSDGMLSIDFADEGEGIPPEQLERLGEPFYTTKESGSGLGLMISQKMLNEHGGTLRIASEPGRGTTVTVLLPFA</sequence>
<dbReference type="PROSITE" id="PS50113">
    <property type="entry name" value="PAC"/>
    <property type="match status" value="2"/>
</dbReference>
<keyword evidence="15" id="KW-1185">Reference proteome</keyword>
<dbReference type="EC" id="2.7.13.3" evidence="2"/>
<evidence type="ECO:0000256" key="2">
    <source>
        <dbReference type="ARBA" id="ARBA00012438"/>
    </source>
</evidence>
<name>A0A229UMA0_9BACL</name>
<evidence type="ECO:0000256" key="6">
    <source>
        <dbReference type="ARBA" id="ARBA00022777"/>
    </source>
</evidence>
<keyword evidence="5" id="KW-0547">Nucleotide-binding</keyword>
<dbReference type="PROSITE" id="PS50112">
    <property type="entry name" value="PAS"/>
    <property type="match status" value="4"/>
</dbReference>
<evidence type="ECO:0000256" key="8">
    <source>
        <dbReference type="ARBA" id="ARBA00022969"/>
    </source>
</evidence>
<feature type="domain" description="PAC" evidence="13">
    <location>
        <begin position="468"/>
        <end position="520"/>
    </location>
</feature>
<dbReference type="InterPro" id="IPR036097">
    <property type="entry name" value="HisK_dim/P_sf"/>
</dbReference>
<accession>A0A229UMA0</accession>
<dbReference type="InterPro" id="IPR035965">
    <property type="entry name" value="PAS-like_dom_sf"/>
</dbReference>
<feature type="domain" description="PAS" evidence="12">
    <location>
        <begin position="42"/>
        <end position="82"/>
    </location>
</feature>
<protein>
    <recommendedName>
        <fullName evidence="2">histidine kinase</fullName>
        <ecNumber evidence="2">2.7.13.3</ecNumber>
    </recommendedName>
</protein>
<keyword evidence="7" id="KW-0067">ATP-binding</keyword>
<keyword evidence="3" id="KW-0597">Phosphoprotein</keyword>
<dbReference type="InterPro" id="IPR000700">
    <property type="entry name" value="PAS-assoc_C"/>
</dbReference>
<organism evidence="14 15">
    <name type="scientific">Paenibacillus rigui</name>
    <dbReference type="NCBI Taxonomy" id="554312"/>
    <lineage>
        <taxon>Bacteria</taxon>
        <taxon>Bacillati</taxon>
        <taxon>Bacillota</taxon>
        <taxon>Bacilli</taxon>
        <taxon>Bacillales</taxon>
        <taxon>Paenibacillaceae</taxon>
        <taxon>Paenibacillus</taxon>
    </lineage>
</organism>
<keyword evidence="9" id="KW-0902">Two-component regulatory system</keyword>
<dbReference type="Pfam" id="PF08448">
    <property type="entry name" value="PAS_4"/>
    <property type="match status" value="3"/>
</dbReference>
<dbReference type="CDD" id="cd00130">
    <property type="entry name" value="PAS"/>
    <property type="match status" value="4"/>
</dbReference>
<dbReference type="Gene3D" id="3.30.450.20">
    <property type="entry name" value="PAS domain"/>
    <property type="match status" value="4"/>
</dbReference>
<dbReference type="Gene3D" id="1.10.287.130">
    <property type="match status" value="1"/>
</dbReference>
<evidence type="ECO:0000256" key="1">
    <source>
        <dbReference type="ARBA" id="ARBA00000085"/>
    </source>
</evidence>
<dbReference type="NCBIfam" id="TIGR00229">
    <property type="entry name" value="sensory_box"/>
    <property type="match status" value="4"/>
</dbReference>
<dbReference type="FunFam" id="1.10.287.130:FF:000040">
    <property type="entry name" value="PAS domain-containing sensor histidine kinase"/>
    <property type="match status" value="1"/>
</dbReference>
<feature type="region of interest" description="Disordered" evidence="10">
    <location>
        <begin position="1"/>
        <end position="22"/>
    </location>
</feature>
<dbReference type="PANTHER" id="PTHR43065">
    <property type="entry name" value="SENSOR HISTIDINE KINASE"/>
    <property type="match status" value="1"/>
</dbReference>
<keyword evidence="8" id="KW-0749">Sporulation</keyword>
<dbReference type="InterPro" id="IPR005467">
    <property type="entry name" value="His_kinase_dom"/>
</dbReference>
<evidence type="ECO:0000256" key="5">
    <source>
        <dbReference type="ARBA" id="ARBA00022741"/>
    </source>
</evidence>
<dbReference type="InterPro" id="IPR036890">
    <property type="entry name" value="HATPase_C_sf"/>
</dbReference>
<evidence type="ECO:0000259" key="11">
    <source>
        <dbReference type="PROSITE" id="PS50109"/>
    </source>
</evidence>
<dbReference type="GO" id="GO:0000155">
    <property type="term" value="F:phosphorelay sensor kinase activity"/>
    <property type="evidence" value="ECO:0007669"/>
    <property type="project" value="InterPro"/>
</dbReference>
<dbReference type="GO" id="GO:0030435">
    <property type="term" value="P:sporulation resulting in formation of a cellular spore"/>
    <property type="evidence" value="ECO:0007669"/>
    <property type="project" value="UniProtKB-KW"/>
</dbReference>
<evidence type="ECO:0000313" key="14">
    <source>
        <dbReference type="EMBL" id="OXM84444.1"/>
    </source>
</evidence>
<dbReference type="InterPro" id="IPR003594">
    <property type="entry name" value="HATPase_dom"/>
</dbReference>
<dbReference type="SMART" id="SM00388">
    <property type="entry name" value="HisKA"/>
    <property type="match status" value="1"/>
</dbReference>
<dbReference type="PROSITE" id="PS50109">
    <property type="entry name" value="HIS_KIN"/>
    <property type="match status" value="1"/>
</dbReference>
<feature type="domain" description="PAS" evidence="12">
    <location>
        <begin position="153"/>
        <end position="209"/>
    </location>
</feature>
<dbReference type="InterPro" id="IPR001610">
    <property type="entry name" value="PAC"/>
</dbReference>
<dbReference type="GO" id="GO:0005524">
    <property type="term" value="F:ATP binding"/>
    <property type="evidence" value="ECO:0007669"/>
    <property type="project" value="UniProtKB-KW"/>
</dbReference>
<evidence type="ECO:0000256" key="3">
    <source>
        <dbReference type="ARBA" id="ARBA00022553"/>
    </source>
</evidence>
<dbReference type="InterPro" id="IPR004358">
    <property type="entry name" value="Sig_transdc_His_kin-like_C"/>
</dbReference>
<feature type="domain" description="PAS" evidence="12">
    <location>
        <begin position="395"/>
        <end position="465"/>
    </location>
</feature>
<gene>
    <name evidence="14" type="ORF">CF651_20425</name>
</gene>
<dbReference type="Gene3D" id="3.30.565.10">
    <property type="entry name" value="Histidine kinase-like ATPase, C-terminal domain"/>
    <property type="match status" value="1"/>
</dbReference>
<dbReference type="PANTHER" id="PTHR43065:SF34">
    <property type="entry name" value="SPORULATION KINASE A"/>
    <property type="match status" value="1"/>
</dbReference>
<dbReference type="InterPro" id="IPR013655">
    <property type="entry name" value="PAS_fold_3"/>
</dbReference>
<evidence type="ECO:0000259" key="13">
    <source>
        <dbReference type="PROSITE" id="PS50113"/>
    </source>
</evidence>